<dbReference type="EMBL" id="GBRH01272776">
    <property type="protein sequence ID" value="JAD25119.1"/>
    <property type="molecule type" value="Transcribed_RNA"/>
</dbReference>
<dbReference type="AlphaFoldDB" id="A0A0A9MCU8"/>
<name>A0A0A9MCU8_ARUDO</name>
<protein>
    <submittedName>
        <fullName evidence="1">ZCF125</fullName>
    </submittedName>
</protein>
<evidence type="ECO:0000313" key="1">
    <source>
        <dbReference type="EMBL" id="JAD25119.1"/>
    </source>
</evidence>
<reference evidence="1" key="1">
    <citation type="submission" date="2014-09" db="EMBL/GenBank/DDBJ databases">
        <authorList>
            <person name="Magalhaes I.L.F."/>
            <person name="Oliveira U."/>
            <person name="Santos F.R."/>
            <person name="Vidigal T.H.D.A."/>
            <person name="Brescovit A.D."/>
            <person name="Santos A.J."/>
        </authorList>
    </citation>
    <scope>NUCLEOTIDE SEQUENCE</scope>
    <source>
        <tissue evidence="1">Shoot tissue taken approximately 20 cm above the soil surface</tissue>
    </source>
</reference>
<sequence>MCEAVGPILFLGWSLKAGLRTRWTLGMLSAWLS</sequence>
<reference evidence="1" key="2">
    <citation type="journal article" date="2015" name="Data Brief">
        <title>Shoot transcriptome of the giant reed, Arundo donax.</title>
        <authorList>
            <person name="Barrero R.A."/>
            <person name="Guerrero F.D."/>
            <person name="Moolhuijzen P."/>
            <person name="Goolsby J.A."/>
            <person name="Tidwell J."/>
            <person name="Bellgard S.E."/>
            <person name="Bellgard M.I."/>
        </authorList>
    </citation>
    <scope>NUCLEOTIDE SEQUENCE</scope>
    <source>
        <tissue evidence="1">Shoot tissue taken approximately 20 cm above the soil surface</tissue>
    </source>
</reference>
<organism evidence="1">
    <name type="scientific">Arundo donax</name>
    <name type="common">Giant reed</name>
    <name type="synonym">Donax arundinaceus</name>
    <dbReference type="NCBI Taxonomy" id="35708"/>
    <lineage>
        <taxon>Eukaryota</taxon>
        <taxon>Viridiplantae</taxon>
        <taxon>Streptophyta</taxon>
        <taxon>Embryophyta</taxon>
        <taxon>Tracheophyta</taxon>
        <taxon>Spermatophyta</taxon>
        <taxon>Magnoliopsida</taxon>
        <taxon>Liliopsida</taxon>
        <taxon>Poales</taxon>
        <taxon>Poaceae</taxon>
        <taxon>PACMAD clade</taxon>
        <taxon>Arundinoideae</taxon>
        <taxon>Arundineae</taxon>
        <taxon>Arundo</taxon>
    </lineage>
</organism>
<accession>A0A0A9MCU8</accession>
<proteinExistence type="predicted"/>